<sequence length="162" mass="17459">MNTPEPRRIRVGHAEREWAVTELGEHLSAGRLDPDEYADRTASAYAARTSDELEALFTDLPRPAAALPVAFPAPYPALPPHAPHGIDPHSGMPFSDRSRVAAGVLQLVFPFGVGRLYSGHHGIAVAQLLLSFVVVGVVWAFVDGIVILAGRPTDPYGRPLRP</sequence>
<dbReference type="InterPro" id="IPR012551">
    <property type="entry name" value="DUF1707_SHOCT-like"/>
</dbReference>
<evidence type="ECO:0000313" key="9">
    <source>
        <dbReference type="Proteomes" id="UP000320338"/>
    </source>
</evidence>
<keyword evidence="9" id="KW-1185">Reference proteome</keyword>
<evidence type="ECO:0000313" key="8">
    <source>
        <dbReference type="EMBL" id="GEC21446.1"/>
    </source>
</evidence>
<name>A0A4Y3WVP5_9PSEU</name>
<comment type="subcellular location">
    <subcellularLocation>
        <location evidence="1">Membrane</location>
        <topology evidence="1">Multi-pass membrane protein</topology>
    </subcellularLocation>
</comment>
<dbReference type="AlphaFoldDB" id="A0A4Y3WVP5"/>
<organism evidence="8 9">
    <name type="scientific">Pseudonocardia hydrocarbonoxydans</name>
    <dbReference type="NCBI Taxonomy" id="76726"/>
    <lineage>
        <taxon>Bacteria</taxon>
        <taxon>Bacillati</taxon>
        <taxon>Actinomycetota</taxon>
        <taxon>Actinomycetes</taxon>
        <taxon>Pseudonocardiales</taxon>
        <taxon>Pseudonocardiaceae</taxon>
        <taxon>Pseudonocardia</taxon>
    </lineage>
</organism>
<evidence type="ECO:0000256" key="4">
    <source>
        <dbReference type="ARBA" id="ARBA00023136"/>
    </source>
</evidence>
<reference evidence="8 9" key="1">
    <citation type="submission" date="2019-06" db="EMBL/GenBank/DDBJ databases">
        <title>Whole genome shotgun sequence of Pseudonocardia hydrocarbonoxydans NBRC 14498.</title>
        <authorList>
            <person name="Hosoyama A."/>
            <person name="Uohara A."/>
            <person name="Ohji S."/>
            <person name="Ichikawa N."/>
        </authorList>
    </citation>
    <scope>NUCLEOTIDE SEQUENCE [LARGE SCALE GENOMIC DNA]</scope>
    <source>
        <strain evidence="8 9">NBRC 14498</strain>
    </source>
</reference>
<evidence type="ECO:0000256" key="2">
    <source>
        <dbReference type="ARBA" id="ARBA00022692"/>
    </source>
</evidence>
<keyword evidence="2 5" id="KW-0812">Transmembrane</keyword>
<evidence type="ECO:0000259" key="7">
    <source>
        <dbReference type="Pfam" id="PF08044"/>
    </source>
</evidence>
<gene>
    <name evidence="8" type="ORF">PHY01_37290</name>
</gene>
<comment type="caution">
    <text evidence="8">The sequence shown here is derived from an EMBL/GenBank/DDBJ whole genome shotgun (WGS) entry which is preliminary data.</text>
</comment>
<dbReference type="EMBL" id="BJNG01000034">
    <property type="protein sequence ID" value="GEC21446.1"/>
    <property type="molecule type" value="Genomic_DNA"/>
</dbReference>
<feature type="domain" description="TM2" evidence="6">
    <location>
        <begin position="96"/>
        <end position="145"/>
    </location>
</feature>
<evidence type="ECO:0000256" key="5">
    <source>
        <dbReference type="SAM" id="Phobius"/>
    </source>
</evidence>
<evidence type="ECO:0000256" key="1">
    <source>
        <dbReference type="ARBA" id="ARBA00004141"/>
    </source>
</evidence>
<accession>A0A4Y3WVP5</accession>
<dbReference type="GO" id="GO:0016020">
    <property type="term" value="C:membrane"/>
    <property type="evidence" value="ECO:0007669"/>
    <property type="project" value="UniProtKB-SubCell"/>
</dbReference>
<evidence type="ECO:0000256" key="3">
    <source>
        <dbReference type="ARBA" id="ARBA00022989"/>
    </source>
</evidence>
<proteinExistence type="predicted"/>
<dbReference type="Pfam" id="PF08044">
    <property type="entry name" value="DUF1707"/>
    <property type="match status" value="1"/>
</dbReference>
<feature type="domain" description="DUF1707" evidence="7">
    <location>
        <begin position="9"/>
        <end position="61"/>
    </location>
</feature>
<dbReference type="RefSeq" id="WP_246085994.1">
    <property type="nucleotide sequence ID" value="NZ_BAAARZ010000005.1"/>
</dbReference>
<protein>
    <submittedName>
        <fullName evidence="8">Membrane protein</fullName>
    </submittedName>
</protein>
<dbReference type="Pfam" id="PF05154">
    <property type="entry name" value="TM2"/>
    <property type="match status" value="1"/>
</dbReference>
<feature type="transmembrane region" description="Helical" evidence="5">
    <location>
        <begin position="124"/>
        <end position="149"/>
    </location>
</feature>
<dbReference type="Proteomes" id="UP000320338">
    <property type="component" value="Unassembled WGS sequence"/>
</dbReference>
<evidence type="ECO:0000259" key="6">
    <source>
        <dbReference type="Pfam" id="PF05154"/>
    </source>
</evidence>
<keyword evidence="3 5" id="KW-1133">Transmembrane helix</keyword>
<keyword evidence="4 5" id="KW-0472">Membrane</keyword>
<dbReference type="InterPro" id="IPR007829">
    <property type="entry name" value="TM2"/>
</dbReference>